<evidence type="ECO:0000313" key="2">
    <source>
        <dbReference type="Proteomes" id="UP001321473"/>
    </source>
</evidence>
<sequence length="228" mass="26039">MDIAYKSWLDIGYVSCTRACTGTGHELGHRLYTSCRSRGVVMTNIYDFDNDTAYKLSSDNGMWTVTKPIPESQKGEPVFLAAFCVQGNHKISELESWISSLEENKVLNVEEKEWKTDVTVFLERQAYLCTMTTTVTRRTALSPYCEDDTQRIDCPLVPHTAWITCGSNRLIRYSFENYTQKFNQSAIQLPQKLEDVVTTKPHETSKPVQDPRAHCYSEVKYTARATHA</sequence>
<reference evidence="1 2" key="1">
    <citation type="journal article" date="2023" name="Arcadia Sci">
        <title>De novo assembly of a long-read Amblyomma americanum tick genome.</title>
        <authorList>
            <person name="Chou S."/>
            <person name="Poskanzer K.E."/>
            <person name="Rollins M."/>
            <person name="Thuy-Boun P.S."/>
        </authorList>
    </citation>
    <scope>NUCLEOTIDE SEQUENCE [LARGE SCALE GENOMIC DNA]</scope>
    <source>
        <strain evidence="1">F_SG_1</strain>
        <tissue evidence="1">Salivary glands</tissue>
    </source>
</reference>
<gene>
    <name evidence="1" type="ORF">V5799_018425</name>
</gene>
<dbReference type="EMBL" id="JARKHS020009074">
    <property type="protein sequence ID" value="KAK8780234.1"/>
    <property type="molecule type" value="Genomic_DNA"/>
</dbReference>
<name>A0AAQ4EZB1_AMBAM</name>
<comment type="caution">
    <text evidence="1">The sequence shown here is derived from an EMBL/GenBank/DDBJ whole genome shotgun (WGS) entry which is preliminary data.</text>
</comment>
<accession>A0AAQ4EZB1</accession>
<protein>
    <submittedName>
        <fullName evidence="1">Uncharacterized protein</fullName>
    </submittedName>
</protein>
<dbReference type="AlphaFoldDB" id="A0AAQ4EZB1"/>
<keyword evidence="2" id="KW-1185">Reference proteome</keyword>
<proteinExistence type="predicted"/>
<evidence type="ECO:0000313" key="1">
    <source>
        <dbReference type="EMBL" id="KAK8780234.1"/>
    </source>
</evidence>
<organism evidence="1 2">
    <name type="scientific">Amblyomma americanum</name>
    <name type="common">Lone star tick</name>
    <dbReference type="NCBI Taxonomy" id="6943"/>
    <lineage>
        <taxon>Eukaryota</taxon>
        <taxon>Metazoa</taxon>
        <taxon>Ecdysozoa</taxon>
        <taxon>Arthropoda</taxon>
        <taxon>Chelicerata</taxon>
        <taxon>Arachnida</taxon>
        <taxon>Acari</taxon>
        <taxon>Parasitiformes</taxon>
        <taxon>Ixodida</taxon>
        <taxon>Ixodoidea</taxon>
        <taxon>Ixodidae</taxon>
        <taxon>Amblyomminae</taxon>
        <taxon>Amblyomma</taxon>
    </lineage>
</organism>
<dbReference type="Proteomes" id="UP001321473">
    <property type="component" value="Unassembled WGS sequence"/>
</dbReference>